<dbReference type="PANTHER" id="PTHR37812">
    <property type="entry name" value="MU-LIKE PROPHAGE FLUMU PROTEIN C"/>
    <property type="match status" value="1"/>
</dbReference>
<evidence type="ECO:0000313" key="2">
    <source>
        <dbReference type="EMBL" id="MCC2220126.1"/>
    </source>
</evidence>
<accession>A0AAE3E1H1</accession>
<gene>
    <name evidence="2" type="ORF">LKD48_00485</name>
</gene>
<dbReference type="InterPro" id="IPR009057">
    <property type="entry name" value="Homeodomain-like_sf"/>
</dbReference>
<evidence type="ECO:0000313" key="3">
    <source>
        <dbReference type="Proteomes" id="UP001198200"/>
    </source>
</evidence>
<keyword evidence="3" id="KW-1185">Reference proteome</keyword>
<dbReference type="NCBIfam" id="NF040785">
    <property type="entry name" value="CD3324_fam"/>
    <property type="match status" value="1"/>
</dbReference>
<dbReference type="Gene3D" id="1.10.10.60">
    <property type="entry name" value="Homeodomain-like"/>
    <property type="match status" value="1"/>
</dbReference>
<name>A0AAE3E1H1_9FIRM</name>
<comment type="caution">
    <text evidence="2">The sequence shown here is derived from an EMBL/GenBank/DDBJ whole genome shotgun (WGS) entry which is preliminary data.</text>
</comment>
<proteinExistence type="predicted"/>
<dbReference type="RefSeq" id="WP_308730820.1">
    <property type="nucleotide sequence ID" value="NZ_JAJEQN010000001.1"/>
</dbReference>
<feature type="domain" description="Mor transcription activator" evidence="1">
    <location>
        <begin position="9"/>
        <end position="88"/>
    </location>
</feature>
<dbReference type="InterPro" id="IPR049739">
    <property type="entry name" value="YraL-like"/>
</dbReference>
<evidence type="ECO:0000259" key="1">
    <source>
        <dbReference type="Pfam" id="PF08765"/>
    </source>
</evidence>
<dbReference type="Proteomes" id="UP001198200">
    <property type="component" value="Unassembled WGS sequence"/>
</dbReference>
<sequence length="88" mass="10704">MSYRKAEEILPRELIEVIQQYVDGENIYIPRKLEHRKGWGERTQARQELDARNSAICREHREGESVPRLSQKYYLTEKSIQRIIRQYR</sequence>
<reference evidence="2 3" key="1">
    <citation type="submission" date="2021-10" db="EMBL/GenBank/DDBJ databases">
        <title>Anaerobic single-cell dispensing facilitates the cultivation of human gut bacteria.</title>
        <authorList>
            <person name="Afrizal A."/>
        </authorList>
    </citation>
    <scope>NUCLEOTIDE SEQUENCE [LARGE SCALE GENOMIC DNA]</scope>
    <source>
        <strain evidence="2 3">CLA-AA-H224</strain>
    </source>
</reference>
<organism evidence="2 3">
    <name type="scientific">Anthropogastromicrobium aceti</name>
    <dbReference type="NCBI Taxonomy" id="2981768"/>
    <lineage>
        <taxon>Bacteria</taxon>
        <taxon>Bacillati</taxon>
        <taxon>Bacillota</taxon>
        <taxon>Clostridia</taxon>
        <taxon>Lachnospirales</taxon>
        <taxon>Lachnospiraceae</taxon>
        <taxon>Anthropogastromicrobium</taxon>
    </lineage>
</organism>
<dbReference type="InterPro" id="IPR052411">
    <property type="entry name" value="c-mor_Regulatory_Protein"/>
</dbReference>
<dbReference type="EMBL" id="JAJEQN010000001">
    <property type="protein sequence ID" value="MCC2220126.1"/>
    <property type="molecule type" value="Genomic_DNA"/>
</dbReference>
<dbReference type="InterPro" id="IPR014875">
    <property type="entry name" value="Mor_transcription_activator"/>
</dbReference>
<dbReference type="Pfam" id="PF08765">
    <property type="entry name" value="Mor"/>
    <property type="match status" value="1"/>
</dbReference>
<dbReference type="AlphaFoldDB" id="A0AAE3E1H1"/>
<dbReference type="SUPFAM" id="SSF46689">
    <property type="entry name" value="Homeodomain-like"/>
    <property type="match status" value="1"/>
</dbReference>
<protein>
    <recommendedName>
        <fullName evidence="1">Mor transcription activator domain-containing protein</fullName>
    </recommendedName>
</protein>
<dbReference type="PANTHER" id="PTHR37812:SF1">
    <property type="entry name" value="MU-LIKE PROPHAGE FLUMU PROTEIN C"/>
    <property type="match status" value="1"/>
</dbReference>